<dbReference type="PROSITE" id="PS50110">
    <property type="entry name" value="RESPONSE_REGULATORY"/>
    <property type="match status" value="1"/>
</dbReference>
<protein>
    <submittedName>
        <fullName evidence="4">Response regulator</fullName>
    </submittedName>
</protein>
<feature type="modified residue" description="4-aspartylphosphate" evidence="2">
    <location>
        <position position="196"/>
    </location>
</feature>
<dbReference type="InterPro" id="IPR036388">
    <property type="entry name" value="WH-like_DNA-bd_sf"/>
</dbReference>
<dbReference type="GO" id="GO:0000160">
    <property type="term" value="P:phosphorelay signal transduction system"/>
    <property type="evidence" value="ECO:0007669"/>
    <property type="project" value="InterPro"/>
</dbReference>
<keyword evidence="5" id="KW-1185">Reference proteome</keyword>
<accession>A0AAN0MCL5</accession>
<evidence type="ECO:0000259" key="3">
    <source>
        <dbReference type="PROSITE" id="PS50110"/>
    </source>
</evidence>
<evidence type="ECO:0000256" key="1">
    <source>
        <dbReference type="ARBA" id="ARBA00022553"/>
    </source>
</evidence>
<dbReference type="Pfam" id="PF00072">
    <property type="entry name" value="Response_reg"/>
    <property type="match status" value="1"/>
</dbReference>
<dbReference type="EMBL" id="CP151767">
    <property type="protein sequence ID" value="WZU66997.1"/>
    <property type="molecule type" value="Genomic_DNA"/>
</dbReference>
<dbReference type="InterPro" id="IPR013324">
    <property type="entry name" value="RNA_pol_sigma_r3/r4-like"/>
</dbReference>
<dbReference type="Gene3D" id="3.40.50.2300">
    <property type="match status" value="1"/>
</dbReference>
<name>A0AAN0MCL5_9RHOB</name>
<sequence>MPEDKSVDHISAELVRELPFLRRHARAMSGNQTSGDDLAHATLQKVARNLSLLNLSSSIRVGFYRAFFQIWSESIVGAEMAERGLAATAQSHLRDLTPDSRHALLLYAIADFAVEQIAEIMDVAVSHVNDLISEAREEIKANISGRVMVIEDEAMIAMDLHDLVIGMGHDVTGAAATHAQAVMLAAAEKPDLILSDIQLADGSSGIEAVDEILEAAAGTPVIFVTAFPERLLTGDRAEPAFVITKPYSEEQIKSAVGQAMFFRSSQALLD</sequence>
<dbReference type="InterPro" id="IPR050595">
    <property type="entry name" value="Bact_response_regulator"/>
</dbReference>
<dbReference type="SUPFAM" id="SSF52172">
    <property type="entry name" value="CheY-like"/>
    <property type="match status" value="1"/>
</dbReference>
<reference evidence="5" key="1">
    <citation type="submission" date="2024-04" db="EMBL/GenBank/DDBJ databases">
        <title>Phylogenomic analyses of a clade within the roseobacter group suggest taxonomic reassignments of species of the genera Aestuariivita, Citreicella, Loktanella, Nautella, Pelagibaca, Ruegeria, Thalassobius, Thiobacimonas and Tropicibacter, and the proposal o.</title>
        <authorList>
            <person name="Jeon C.O."/>
        </authorList>
    </citation>
    <scope>NUCLEOTIDE SEQUENCE [LARGE SCALE GENOMIC DNA]</scope>
    <source>
        <strain evidence="5">SS1-5</strain>
    </source>
</reference>
<evidence type="ECO:0000256" key="2">
    <source>
        <dbReference type="PROSITE-ProRule" id="PRU00169"/>
    </source>
</evidence>
<dbReference type="SMART" id="SM00448">
    <property type="entry name" value="REC"/>
    <property type="match status" value="1"/>
</dbReference>
<organism evidence="4 5">
    <name type="scientific">Yoonia rhodophyticola</name>
    <dbReference type="NCBI Taxonomy" id="3137370"/>
    <lineage>
        <taxon>Bacteria</taxon>
        <taxon>Pseudomonadati</taxon>
        <taxon>Pseudomonadota</taxon>
        <taxon>Alphaproteobacteria</taxon>
        <taxon>Rhodobacterales</taxon>
        <taxon>Paracoccaceae</taxon>
        <taxon>Yoonia</taxon>
    </lineage>
</organism>
<dbReference type="CDD" id="cd17540">
    <property type="entry name" value="REC_PhyR"/>
    <property type="match status" value="1"/>
</dbReference>
<reference evidence="4 5" key="2">
    <citation type="submission" date="2024-08" db="EMBL/GenBank/DDBJ databases">
        <title>Phylogenomic analyses of a clade within the roseobacter group suggest taxonomic reassignments of species of the genera Aestuariivita, Citreicella, Loktanella, Nautella, Pelagibaca, Ruegeria, Thalassobius, Thiobacimonas and Tropicibacter, and the proposal o.</title>
        <authorList>
            <person name="Jeon C.O."/>
        </authorList>
    </citation>
    <scope>NUCLEOTIDE SEQUENCE [LARGE SCALE GENOMIC DNA]</scope>
    <source>
        <strain evidence="4 5">SS1-5</strain>
    </source>
</reference>
<dbReference type="AlphaFoldDB" id="A0AAN0MCL5"/>
<dbReference type="PANTHER" id="PTHR44591:SF25">
    <property type="entry name" value="CHEMOTAXIS TWO-COMPONENT RESPONSE REGULATOR"/>
    <property type="match status" value="1"/>
</dbReference>
<dbReference type="SUPFAM" id="SSF88659">
    <property type="entry name" value="Sigma3 and sigma4 domains of RNA polymerase sigma factors"/>
    <property type="match status" value="1"/>
</dbReference>
<dbReference type="InterPro" id="IPR053866">
    <property type="entry name" value="PhyR_sigma2"/>
</dbReference>
<dbReference type="Pfam" id="PF22029">
    <property type="entry name" value="PhyR_sigma2"/>
    <property type="match status" value="1"/>
</dbReference>
<proteinExistence type="predicted"/>
<dbReference type="NCBIfam" id="NF006623">
    <property type="entry name" value="PRK09191.1"/>
    <property type="match status" value="1"/>
</dbReference>
<dbReference type="InterPro" id="IPR011006">
    <property type="entry name" value="CheY-like_superfamily"/>
</dbReference>
<dbReference type="Gene3D" id="1.10.10.10">
    <property type="entry name" value="Winged helix-like DNA-binding domain superfamily/Winged helix DNA-binding domain"/>
    <property type="match status" value="1"/>
</dbReference>
<dbReference type="PANTHER" id="PTHR44591">
    <property type="entry name" value="STRESS RESPONSE REGULATOR PROTEIN 1"/>
    <property type="match status" value="1"/>
</dbReference>
<dbReference type="InterPro" id="IPR001789">
    <property type="entry name" value="Sig_transdc_resp-reg_receiver"/>
</dbReference>
<dbReference type="Proteomes" id="UP001470809">
    <property type="component" value="Chromosome"/>
</dbReference>
<dbReference type="Pfam" id="PF22233">
    <property type="entry name" value="PhyR_sigma-like"/>
    <property type="match status" value="1"/>
</dbReference>
<dbReference type="Gene3D" id="1.10.1740.10">
    <property type="match status" value="1"/>
</dbReference>
<evidence type="ECO:0000313" key="4">
    <source>
        <dbReference type="EMBL" id="WZU66997.1"/>
    </source>
</evidence>
<gene>
    <name evidence="4" type="ORF">AABB31_18805</name>
</gene>
<feature type="domain" description="Response regulatory" evidence="3">
    <location>
        <begin position="146"/>
        <end position="260"/>
    </location>
</feature>
<keyword evidence="1 2" id="KW-0597">Phosphoprotein</keyword>
<dbReference type="InterPro" id="IPR053867">
    <property type="entry name" value="PhyR_sigma4"/>
</dbReference>
<dbReference type="KEGG" id="yrh:AABB31_18805"/>
<dbReference type="RefSeq" id="WP_342076315.1">
    <property type="nucleotide sequence ID" value="NZ_CP151767.2"/>
</dbReference>
<evidence type="ECO:0000313" key="5">
    <source>
        <dbReference type="Proteomes" id="UP001470809"/>
    </source>
</evidence>